<comment type="catalytic activity">
    <reaction evidence="7 8">
        <text>(2R)-O-phospho-3-sulfolactate + H2O = (2R)-3-sulfolactate + phosphate</text>
        <dbReference type="Rhea" id="RHEA:23416"/>
        <dbReference type="ChEBI" id="CHEBI:15377"/>
        <dbReference type="ChEBI" id="CHEBI:15597"/>
        <dbReference type="ChEBI" id="CHEBI:43474"/>
        <dbReference type="ChEBI" id="CHEBI:58738"/>
        <dbReference type="EC" id="3.1.3.71"/>
    </reaction>
</comment>
<evidence type="ECO:0000256" key="3">
    <source>
        <dbReference type="ARBA" id="ARBA00012953"/>
    </source>
</evidence>
<evidence type="ECO:0000313" key="9">
    <source>
        <dbReference type="EMBL" id="TCQ03286.1"/>
    </source>
</evidence>
<reference evidence="9 10" key="1">
    <citation type="submission" date="2019-03" db="EMBL/GenBank/DDBJ databases">
        <title>Genomic Encyclopedia of Type Strains, Phase IV (KMG-IV): sequencing the most valuable type-strain genomes for metagenomic binning, comparative biology and taxonomic classification.</title>
        <authorList>
            <person name="Goeker M."/>
        </authorList>
    </citation>
    <scope>NUCLEOTIDE SEQUENCE [LARGE SCALE GENOMIC DNA]</scope>
    <source>
        <strain evidence="9 10">DSM 100013</strain>
    </source>
</reference>
<evidence type="ECO:0000256" key="5">
    <source>
        <dbReference type="ARBA" id="ARBA00022801"/>
    </source>
</evidence>
<dbReference type="AlphaFoldDB" id="A0A4R2TKE2"/>
<keyword evidence="10" id="KW-1185">Reference proteome</keyword>
<dbReference type="RefSeq" id="WP_132848099.1">
    <property type="nucleotide sequence ID" value="NZ_CP058648.1"/>
</dbReference>
<evidence type="ECO:0000256" key="7">
    <source>
        <dbReference type="ARBA" id="ARBA00033711"/>
    </source>
</evidence>
<organism evidence="9 10">
    <name type="scientific">Serpentinicella alkaliphila</name>
    <dbReference type="NCBI Taxonomy" id="1734049"/>
    <lineage>
        <taxon>Bacteria</taxon>
        <taxon>Bacillati</taxon>
        <taxon>Bacillota</taxon>
        <taxon>Clostridia</taxon>
        <taxon>Peptostreptococcales</taxon>
        <taxon>Natronincolaceae</taxon>
        <taxon>Serpentinicella</taxon>
    </lineage>
</organism>
<dbReference type="GO" id="GO:0000287">
    <property type="term" value="F:magnesium ion binding"/>
    <property type="evidence" value="ECO:0007669"/>
    <property type="project" value="UniProtKB-UniRule"/>
</dbReference>
<protein>
    <recommendedName>
        <fullName evidence="4 8">Probable 2-phosphosulfolactate phosphatase</fullName>
        <ecNumber evidence="3 8">3.1.3.71</ecNumber>
    </recommendedName>
</protein>
<accession>A0A4R2TKE2</accession>
<dbReference type="EMBL" id="SLYC01000010">
    <property type="protein sequence ID" value="TCQ03286.1"/>
    <property type="molecule type" value="Genomic_DNA"/>
</dbReference>
<dbReference type="Pfam" id="PF04029">
    <property type="entry name" value="2-ph_phosp"/>
    <property type="match status" value="1"/>
</dbReference>
<evidence type="ECO:0000256" key="6">
    <source>
        <dbReference type="ARBA" id="ARBA00022842"/>
    </source>
</evidence>
<name>A0A4R2TKE2_9FIRM</name>
<keyword evidence="5 8" id="KW-0378">Hydrolase</keyword>
<dbReference type="SUPFAM" id="SSF142823">
    <property type="entry name" value="ComB-like"/>
    <property type="match status" value="1"/>
</dbReference>
<dbReference type="Gene3D" id="3.90.1560.10">
    <property type="entry name" value="ComB-like"/>
    <property type="match status" value="1"/>
</dbReference>
<dbReference type="InterPro" id="IPR036702">
    <property type="entry name" value="ComB-like_sf"/>
</dbReference>
<dbReference type="GO" id="GO:0050532">
    <property type="term" value="F:2-phosphosulfolactate phosphatase activity"/>
    <property type="evidence" value="ECO:0007669"/>
    <property type="project" value="UniProtKB-UniRule"/>
</dbReference>
<evidence type="ECO:0000256" key="1">
    <source>
        <dbReference type="ARBA" id="ARBA00001946"/>
    </source>
</evidence>
<dbReference type="InterPro" id="IPR005238">
    <property type="entry name" value="ComB-like"/>
</dbReference>
<gene>
    <name evidence="8" type="primary">comB</name>
    <name evidence="9" type="ORF">EDD79_101074</name>
</gene>
<keyword evidence="6 8" id="KW-0460">Magnesium</keyword>
<evidence type="ECO:0000256" key="4">
    <source>
        <dbReference type="ARBA" id="ARBA00021948"/>
    </source>
</evidence>
<comment type="cofactor">
    <cofactor evidence="1 8">
        <name>Mg(2+)</name>
        <dbReference type="ChEBI" id="CHEBI:18420"/>
    </cofactor>
</comment>
<dbReference type="FunFam" id="3.90.1560.10:FF:000001">
    <property type="entry name" value="Probable 2-phosphosulfolactate phosphatase"/>
    <property type="match status" value="1"/>
</dbReference>
<dbReference type="Proteomes" id="UP000295504">
    <property type="component" value="Unassembled WGS sequence"/>
</dbReference>
<dbReference type="PANTHER" id="PTHR37311">
    <property type="entry name" value="2-PHOSPHOSULFOLACTATE PHOSPHATASE-RELATED"/>
    <property type="match status" value="1"/>
</dbReference>
<dbReference type="GO" id="GO:0050545">
    <property type="term" value="F:sulfopyruvate decarboxylase activity"/>
    <property type="evidence" value="ECO:0007669"/>
    <property type="project" value="TreeGrafter"/>
</dbReference>
<dbReference type="EC" id="3.1.3.71" evidence="3 8"/>
<dbReference type="OrthoDB" id="4913at2"/>
<evidence type="ECO:0000313" key="10">
    <source>
        <dbReference type="Proteomes" id="UP000295504"/>
    </source>
</evidence>
<dbReference type="HAMAP" id="MF_00490">
    <property type="entry name" value="ComB"/>
    <property type="match status" value="1"/>
</dbReference>
<proteinExistence type="inferred from homology"/>
<evidence type="ECO:0000256" key="8">
    <source>
        <dbReference type="HAMAP-Rule" id="MF_00490"/>
    </source>
</evidence>
<comment type="caution">
    <text evidence="9">The sequence shown here is derived from an EMBL/GenBank/DDBJ whole genome shotgun (WGS) entry which is preliminary data.</text>
</comment>
<comment type="similarity">
    <text evidence="2 8">Belongs to the ComB family.</text>
</comment>
<evidence type="ECO:0000256" key="2">
    <source>
        <dbReference type="ARBA" id="ARBA00009997"/>
    </source>
</evidence>
<dbReference type="PANTHER" id="PTHR37311:SF1">
    <property type="entry name" value="2-PHOSPHOSULFOLACTATE PHOSPHATASE-RELATED"/>
    <property type="match status" value="1"/>
</dbReference>
<sequence>MNITVLASVKDVNEKIILNKNVVVIDVLRATSVIVTALANRARQIMPFESIEEAKEHYKANELLAILCGERSAKIVEGFHFGNSPLDFIEDNVSNKIIIQTTSNGTRTIKACEKGRRIYIAALINAKAIADQLIKDNMGTVIVCSGTNDQYSMDDAICAGMIVSLIENKVKISMNDLGWAVKEIYEHNKGDLYSFLAKTCSHFNLLKQNGFEEDLHYCLQTNIYDIVPVYHEGNIRIIDGK</sequence>